<feature type="compositionally biased region" description="Basic and acidic residues" evidence="1">
    <location>
        <begin position="33"/>
        <end position="45"/>
    </location>
</feature>
<reference evidence="2 3" key="1">
    <citation type="submission" date="2020-04" db="EMBL/GenBank/DDBJ databases">
        <authorList>
            <person name="Wallbank WR R."/>
            <person name="Pardo Diaz C."/>
            <person name="Kozak K."/>
            <person name="Martin S."/>
            <person name="Jiggins C."/>
            <person name="Moest M."/>
            <person name="Warren A I."/>
            <person name="Byers J.R.P. K."/>
            <person name="Montejo-Kovacevich G."/>
            <person name="Yen C E."/>
        </authorList>
    </citation>
    <scope>NUCLEOTIDE SEQUENCE [LARGE SCALE GENOMIC DNA]</scope>
</reference>
<comment type="caution">
    <text evidence="2">The sequence shown here is derived from an EMBL/GenBank/DDBJ whole genome shotgun (WGS) entry which is preliminary data.</text>
</comment>
<organism evidence="2 3">
    <name type="scientific">Arctia plantaginis</name>
    <name type="common">Wood tiger moth</name>
    <name type="synonym">Phalaena plantaginis</name>
    <dbReference type="NCBI Taxonomy" id="874455"/>
    <lineage>
        <taxon>Eukaryota</taxon>
        <taxon>Metazoa</taxon>
        <taxon>Ecdysozoa</taxon>
        <taxon>Arthropoda</taxon>
        <taxon>Hexapoda</taxon>
        <taxon>Insecta</taxon>
        <taxon>Pterygota</taxon>
        <taxon>Neoptera</taxon>
        <taxon>Endopterygota</taxon>
        <taxon>Lepidoptera</taxon>
        <taxon>Glossata</taxon>
        <taxon>Ditrysia</taxon>
        <taxon>Noctuoidea</taxon>
        <taxon>Erebidae</taxon>
        <taxon>Arctiinae</taxon>
        <taxon>Arctia</taxon>
    </lineage>
</organism>
<evidence type="ECO:0000313" key="3">
    <source>
        <dbReference type="Proteomes" id="UP000494106"/>
    </source>
</evidence>
<gene>
    <name evidence="2" type="ORF">APLA_LOCUS8539</name>
</gene>
<accession>A0A8S1A624</accession>
<protein>
    <submittedName>
        <fullName evidence="2">Uncharacterized protein</fullName>
    </submittedName>
</protein>
<evidence type="ECO:0000256" key="1">
    <source>
        <dbReference type="SAM" id="MobiDB-lite"/>
    </source>
</evidence>
<keyword evidence="3" id="KW-1185">Reference proteome</keyword>
<dbReference type="Gene3D" id="3.40.630.30">
    <property type="match status" value="1"/>
</dbReference>
<name>A0A8S1A624_ARCPL</name>
<dbReference type="OrthoDB" id="8193799at2759"/>
<sequence length="297" mass="34071">MSVLSSLFRLPTVRHVVKKPGVNWSYSKPRSYADKHKTEINKDKQSQLQGTENEQRMRVRRARPSDVPRVLRFVRENARTSWPGFISPPTPAHTVLCDYISRALSQGHSMLAEQQESRRGWSQIRGLALGLAVCPWDAEILERWARCIRCSRSKRLVHFTAHCLRAPALHEKYRVHNILQVILIVPRNSPKNSEIVHILAKNAIQRGRDVGIPVLRFDVMENTVAKALEEMKLNKEWQFSYDILPDTIKSQNVQPVHLENITDANVTQNSKNTAERKPSKTITENSIVVYTAFADKL</sequence>
<proteinExistence type="predicted"/>
<dbReference type="Proteomes" id="UP000494106">
    <property type="component" value="Unassembled WGS sequence"/>
</dbReference>
<evidence type="ECO:0000313" key="2">
    <source>
        <dbReference type="EMBL" id="CAB3241331.1"/>
    </source>
</evidence>
<dbReference type="EMBL" id="CADEBC010000508">
    <property type="protein sequence ID" value="CAB3241331.1"/>
    <property type="molecule type" value="Genomic_DNA"/>
</dbReference>
<feature type="region of interest" description="Disordered" evidence="1">
    <location>
        <begin position="33"/>
        <end position="61"/>
    </location>
</feature>
<dbReference type="AlphaFoldDB" id="A0A8S1A624"/>